<protein>
    <submittedName>
        <fullName evidence="1">Uncharacterized protein</fullName>
    </submittedName>
</protein>
<reference evidence="1" key="1">
    <citation type="submission" date="2014-09" db="EMBL/GenBank/DDBJ databases">
        <authorList>
            <person name="Magalhaes I.L.F."/>
            <person name="Oliveira U."/>
            <person name="Santos F.R."/>
            <person name="Vidigal T.H.D.A."/>
            <person name="Brescovit A.D."/>
            <person name="Santos A.J."/>
        </authorList>
    </citation>
    <scope>NUCLEOTIDE SEQUENCE</scope>
    <source>
        <tissue evidence="1">Shoot tissue taken approximately 20 cm above the soil surface</tissue>
    </source>
</reference>
<dbReference type="EMBL" id="GBRH01244454">
    <property type="protein sequence ID" value="JAD53441.1"/>
    <property type="molecule type" value="Transcribed_RNA"/>
</dbReference>
<evidence type="ECO:0000313" key="1">
    <source>
        <dbReference type="EMBL" id="JAD53441.1"/>
    </source>
</evidence>
<accession>A0A0A9AQM5</accession>
<reference evidence="1" key="2">
    <citation type="journal article" date="2015" name="Data Brief">
        <title>Shoot transcriptome of the giant reed, Arundo donax.</title>
        <authorList>
            <person name="Barrero R.A."/>
            <person name="Guerrero F.D."/>
            <person name="Moolhuijzen P."/>
            <person name="Goolsby J.A."/>
            <person name="Tidwell J."/>
            <person name="Bellgard S.E."/>
            <person name="Bellgard M.I."/>
        </authorList>
    </citation>
    <scope>NUCLEOTIDE SEQUENCE</scope>
    <source>
        <tissue evidence="1">Shoot tissue taken approximately 20 cm above the soil surface</tissue>
    </source>
</reference>
<dbReference type="AlphaFoldDB" id="A0A0A9AQM5"/>
<proteinExistence type="predicted"/>
<organism evidence="1">
    <name type="scientific">Arundo donax</name>
    <name type="common">Giant reed</name>
    <name type="synonym">Donax arundinaceus</name>
    <dbReference type="NCBI Taxonomy" id="35708"/>
    <lineage>
        <taxon>Eukaryota</taxon>
        <taxon>Viridiplantae</taxon>
        <taxon>Streptophyta</taxon>
        <taxon>Embryophyta</taxon>
        <taxon>Tracheophyta</taxon>
        <taxon>Spermatophyta</taxon>
        <taxon>Magnoliopsida</taxon>
        <taxon>Liliopsida</taxon>
        <taxon>Poales</taxon>
        <taxon>Poaceae</taxon>
        <taxon>PACMAD clade</taxon>
        <taxon>Arundinoideae</taxon>
        <taxon>Arundineae</taxon>
        <taxon>Arundo</taxon>
    </lineage>
</organism>
<name>A0A0A9AQM5_ARUDO</name>
<sequence length="39" mass="4329">MLLIYVCLARLANHHVPHVAPNSIRFLVAYLSQILSGVV</sequence>